<evidence type="ECO:0000313" key="2">
    <source>
        <dbReference type="Proteomes" id="UP000245207"/>
    </source>
</evidence>
<keyword evidence="2" id="KW-1185">Reference proteome</keyword>
<organism evidence="1 2">
    <name type="scientific">Artemisia annua</name>
    <name type="common">Sweet wormwood</name>
    <dbReference type="NCBI Taxonomy" id="35608"/>
    <lineage>
        <taxon>Eukaryota</taxon>
        <taxon>Viridiplantae</taxon>
        <taxon>Streptophyta</taxon>
        <taxon>Embryophyta</taxon>
        <taxon>Tracheophyta</taxon>
        <taxon>Spermatophyta</taxon>
        <taxon>Magnoliopsida</taxon>
        <taxon>eudicotyledons</taxon>
        <taxon>Gunneridae</taxon>
        <taxon>Pentapetalae</taxon>
        <taxon>asterids</taxon>
        <taxon>campanulids</taxon>
        <taxon>Asterales</taxon>
        <taxon>Asteraceae</taxon>
        <taxon>Asteroideae</taxon>
        <taxon>Anthemideae</taxon>
        <taxon>Artemisiinae</taxon>
        <taxon>Artemisia</taxon>
    </lineage>
</organism>
<gene>
    <name evidence="1" type="ORF">CTI12_AA542860</name>
</gene>
<comment type="caution">
    <text evidence="1">The sequence shown here is derived from an EMBL/GenBank/DDBJ whole genome shotgun (WGS) entry which is preliminary data.</text>
</comment>
<reference evidence="1 2" key="1">
    <citation type="journal article" date="2018" name="Mol. Plant">
        <title>The genome of Artemisia annua provides insight into the evolution of Asteraceae family and artemisinin biosynthesis.</title>
        <authorList>
            <person name="Shen Q."/>
            <person name="Zhang L."/>
            <person name="Liao Z."/>
            <person name="Wang S."/>
            <person name="Yan T."/>
            <person name="Shi P."/>
            <person name="Liu M."/>
            <person name="Fu X."/>
            <person name="Pan Q."/>
            <person name="Wang Y."/>
            <person name="Lv Z."/>
            <person name="Lu X."/>
            <person name="Zhang F."/>
            <person name="Jiang W."/>
            <person name="Ma Y."/>
            <person name="Chen M."/>
            <person name="Hao X."/>
            <person name="Li L."/>
            <person name="Tang Y."/>
            <person name="Lv G."/>
            <person name="Zhou Y."/>
            <person name="Sun X."/>
            <person name="Brodelius P.E."/>
            <person name="Rose J.K.C."/>
            <person name="Tang K."/>
        </authorList>
    </citation>
    <scope>NUCLEOTIDE SEQUENCE [LARGE SCALE GENOMIC DNA]</scope>
    <source>
        <strain evidence="2">cv. Huhao1</strain>
        <tissue evidence="1">Leaf</tissue>
    </source>
</reference>
<proteinExistence type="predicted"/>
<accession>A0A2U1L0R4</accession>
<evidence type="ECO:0000313" key="1">
    <source>
        <dbReference type="EMBL" id="PWA42617.1"/>
    </source>
</evidence>
<name>A0A2U1L0R4_ARTAN</name>
<protein>
    <submittedName>
        <fullName evidence="1">Uncharacterized protein</fullName>
    </submittedName>
</protein>
<dbReference type="EMBL" id="PKPP01012290">
    <property type="protein sequence ID" value="PWA42617.1"/>
    <property type="molecule type" value="Genomic_DNA"/>
</dbReference>
<sequence length="98" mass="11227">MTISNHAIIGYEERACEGTTDVMKRDDKNASGQQLTISQALATAMEHLTKISSQCMTRQFEVIQAQYLDFKLGSYADEGKNLEIRFNGFLKIRHEYYL</sequence>
<dbReference type="Proteomes" id="UP000245207">
    <property type="component" value="Unassembled WGS sequence"/>
</dbReference>
<dbReference type="AlphaFoldDB" id="A0A2U1L0R4"/>